<accession>A0A3N2QSC0</accession>
<evidence type="ECO:0000313" key="3">
    <source>
        <dbReference type="EMBL" id="ROT98103.1"/>
    </source>
</evidence>
<sequence length="259" mass="28267">MTMLAASKITGLPIAATDGEIGRVDDLLFDDASWAIRWAVADTGKWLTGRRVLLPKDKLAGPDPVSEGFAVEITRDAVKDSPGLSTDAPVSRQMEREVFGHYGWTPYWDGGYGYPMAAGVATGAAAPAAPLGMLPEDAPSEAEATRDEPSGDPHLRSVAEVTGYGIEATDGGIGHLEDLLLDPEDWSVRFIVVDTRNWWPGRKVLISPRWLREIDWTERTVRVDATREAVKSSPDYDPTSPPGPEEEARLHAHYGHVWP</sequence>
<feature type="compositionally biased region" description="Basic and acidic residues" evidence="1">
    <location>
        <begin position="143"/>
        <end position="155"/>
    </location>
</feature>
<dbReference type="InterPro" id="IPR027275">
    <property type="entry name" value="PRC-brl_dom"/>
</dbReference>
<reference evidence="3 4" key="1">
    <citation type="submission" date="2018-10" db="EMBL/GenBank/DDBJ databases">
        <title>Histidinibacterium lentulum gen. nov., sp. nov., a marine bacterium from the culture broth of Picochlorum sp. 122.</title>
        <authorList>
            <person name="Wang G."/>
        </authorList>
    </citation>
    <scope>NUCLEOTIDE SEQUENCE [LARGE SCALE GENOMIC DNA]</scope>
    <source>
        <strain evidence="3 4">B17</strain>
    </source>
</reference>
<evidence type="ECO:0000313" key="4">
    <source>
        <dbReference type="Proteomes" id="UP000268016"/>
    </source>
</evidence>
<dbReference type="GO" id="GO:0030077">
    <property type="term" value="C:plasma membrane light-harvesting complex"/>
    <property type="evidence" value="ECO:0007669"/>
    <property type="project" value="InterPro"/>
</dbReference>
<proteinExistence type="predicted"/>
<organism evidence="3 4">
    <name type="scientific">Histidinibacterium lentulum</name>
    <dbReference type="NCBI Taxonomy" id="2480588"/>
    <lineage>
        <taxon>Bacteria</taxon>
        <taxon>Pseudomonadati</taxon>
        <taxon>Pseudomonadota</taxon>
        <taxon>Alphaproteobacteria</taxon>
        <taxon>Rhodobacterales</taxon>
        <taxon>Paracoccaceae</taxon>
        <taxon>Histidinibacterium</taxon>
    </lineage>
</organism>
<dbReference type="Gene3D" id="3.90.50.10">
    <property type="entry name" value="Photosynthetic Reaction Center, subunit H, domain 2"/>
    <property type="match status" value="2"/>
</dbReference>
<evidence type="ECO:0000256" key="1">
    <source>
        <dbReference type="SAM" id="MobiDB-lite"/>
    </source>
</evidence>
<protein>
    <submittedName>
        <fullName evidence="3">PRC-barrel domain containing protein</fullName>
    </submittedName>
</protein>
<dbReference type="InterPro" id="IPR014747">
    <property type="entry name" value="Bac_photo_RC_H_C"/>
</dbReference>
<name>A0A3N2QSC0_9RHOB</name>
<feature type="region of interest" description="Disordered" evidence="1">
    <location>
        <begin position="228"/>
        <end position="248"/>
    </location>
</feature>
<dbReference type="InterPro" id="IPR011033">
    <property type="entry name" value="PRC_barrel-like_sf"/>
</dbReference>
<feature type="domain" description="PRC-barrel" evidence="2">
    <location>
        <begin position="1"/>
        <end position="55"/>
    </location>
</feature>
<feature type="region of interest" description="Disordered" evidence="1">
    <location>
        <begin position="132"/>
        <end position="155"/>
    </location>
</feature>
<gene>
    <name evidence="3" type="ORF">EAT49_17720</name>
</gene>
<dbReference type="OrthoDB" id="7274881at2"/>
<evidence type="ECO:0000259" key="2">
    <source>
        <dbReference type="Pfam" id="PF05239"/>
    </source>
</evidence>
<dbReference type="GO" id="GO:0019684">
    <property type="term" value="P:photosynthesis, light reaction"/>
    <property type="evidence" value="ECO:0007669"/>
    <property type="project" value="InterPro"/>
</dbReference>
<comment type="caution">
    <text evidence="3">The sequence shown here is derived from an EMBL/GenBank/DDBJ whole genome shotgun (WGS) entry which is preliminary data.</text>
</comment>
<dbReference type="SUPFAM" id="SSF50346">
    <property type="entry name" value="PRC-barrel domain"/>
    <property type="match status" value="2"/>
</dbReference>
<dbReference type="AlphaFoldDB" id="A0A3N2QSC0"/>
<dbReference type="Pfam" id="PF05239">
    <property type="entry name" value="PRC"/>
    <property type="match status" value="1"/>
</dbReference>
<keyword evidence="4" id="KW-1185">Reference proteome</keyword>
<dbReference type="EMBL" id="RDRB01000010">
    <property type="protein sequence ID" value="ROT98103.1"/>
    <property type="molecule type" value="Genomic_DNA"/>
</dbReference>
<dbReference type="Proteomes" id="UP000268016">
    <property type="component" value="Unassembled WGS sequence"/>
</dbReference>